<dbReference type="EMBL" id="OY660878">
    <property type="protein sequence ID" value="CAJ1074258.1"/>
    <property type="molecule type" value="Genomic_DNA"/>
</dbReference>
<sequence length="318" mass="37220">MLSHMLSHNFFFFKSAMYIVLDSQFDYSVVSTFQHAVSSSRLYFVLCTKMKYKQQFQHDMPVLRRWWCLLLLENHSLNSCGKIFAHWTEECKQLIAGKHTPVFRLKRKAEQQDIEETMTQTASDVRRMCMAESMQFCVYQTSDNTGERLLYPEVKLIKWVQCKTCRGWLHLDCAGMEMEPFDCGCEDSIEHPRIKDAVDSGGIHAVFSKTQIKTLHDDLLSGKLRSNRMFLWRNPATSLRLKQHLKIKTLSWSEQRMYELLRFIEEATNIAKKIKTGNIHLLDFVLDVMLPELLIKALKEHGISRFRAELMMACGNVF</sequence>
<evidence type="ECO:0000313" key="2">
    <source>
        <dbReference type="Proteomes" id="UP001178508"/>
    </source>
</evidence>
<proteinExistence type="predicted"/>
<evidence type="ECO:0000313" key="1">
    <source>
        <dbReference type="EMBL" id="CAJ1074258.1"/>
    </source>
</evidence>
<gene>
    <name evidence="1" type="ORF">XNOV1_A023981</name>
</gene>
<keyword evidence="2" id="KW-1185">Reference proteome</keyword>
<name>A0AAV1GPE6_XYRNO</name>
<reference evidence="1" key="1">
    <citation type="submission" date="2023-08" db="EMBL/GenBank/DDBJ databases">
        <authorList>
            <person name="Alioto T."/>
            <person name="Alioto T."/>
            <person name="Gomez Garrido J."/>
        </authorList>
    </citation>
    <scope>NUCLEOTIDE SEQUENCE</scope>
</reference>
<protein>
    <submittedName>
        <fullName evidence="1">Uncharacterized protein LOC126401090</fullName>
    </submittedName>
</protein>
<accession>A0AAV1GPE6</accession>
<dbReference type="Proteomes" id="UP001178508">
    <property type="component" value="Chromosome 15"/>
</dbReference>
<dbReference type="AlphaFoldDB" id="A0AAV1GPE6"/>
<organism evidence="1 2">
    <name type="scientific">Xyrichtys novacula</name>
    <name type="common">Pearly razorfish</name>
    <name type="synonym">Hemipteronotus novacula</name>
    <dbReference type="NCBI Taxonomy" id="13765"/>
    <lineage>
        <taxon>Eukaryota</taxon>
        <taxon>Metazoa</taxon>
        <taxon>Chordata</taxon>
        <taxon>Craniata</taxon>
        <taxon>Vertebrata</taxon>
        <taxon>Euteleostomi</taxon>
        <taxon>Actinopterygii</taxon>
        <taxon>Neopterygii</taxon>
        <taxon>Teleostei</taxon>
        <taxon>Neoteleostei</taxon>
        <taxon>Acanthomorphata</taxon>
        <taxon>Eupercaria</taxon>
        <taxon>Labriformes</taxon>
        <taxon>Labridae</taxon>
        <taxon>Xyrichtys</taxon>
    </lineage>
</organism>